<protein>
    <submittedName>
        <fullName evidence="1">Uncharacterized protein</fullName>
    </submittedName>
</protein>
<name>A0A4C1ZEF0_EUMVA</name>
<evidence type="ECO:0000313" key="2">
    <source>
        <dbReference type="Proteomes" id="UP000299102"/>
    </source>
</evidence>
<dbReference type="EMBL" id="BGZK01001709">
    <property type="protein sequence ID" value="GBP84977.1"/>
    <property type="molecule type" value="Genomic_DNA"/>
</dbReference>
<evidence type="ECO:0000313" key="1">
    <source>
        <dbReference type="EMBL" id="GBP84977.1"/>
    </source>
</evidence>
<sequence>MAASPTPLGLAPFSEVIAAPGLKVSESRVRWRFGVRIRGVTSGRFVAAAGRRGAGRGPSALKRARYGSIPWSSLADQTSYRRVPLTDLRRQNDIDRAPANCTKSSVHLASPSVRSRVLQYRTSALRRRDLTFLAHDVRPGRRDGATTTAAAKSQAL</sequence>
<organism evidence="1 2">
    <name type="scientific">Eumeta variegata</name>
    <name type="common">Bagworm moth</name>
    <name type="synonym">Eumeta japonica</name>
    <dbReference type="NCBI Taxonomy" id="151549"/>
    <lineage>
        <taxon>Eukaryota</taxon>
        <taxon>Metazoa</taxon>
        <taxon>Ecdysozoa</taxon>
        <taxon>Arthropoda</taxon>
        <taxon>Hexapoda</taxon>
        <taxon>Insecta</taxon>
        <taxon>Pterygota</taxon>
        <taxon>Neoptera</taxon>
        <taxon>Endopterygota</taxon>
        <taxon>Lepidoptera</taxon>
        <taxon>Glossata</taxon>
        <taxon>Ditrysia</taxon>
        <taxon>Tineoidea</taxon>
        <taxon>Psychidae</taxon>
        <taxon>Oiketicinae</taxon>
        <taxon>Eumeta</taxon>
    </lineage>
</organism>
<keyword evidence="2" id="KW-1185">Reference proteome</keyword>
<dbReference type="AlphaFoldDB" id="A0A4C1ZEF0"/>
<gene>
    <name evidence="1" type="ORF">EVAR_39385_1</name>
</gene>
<accession>A0A4C1ZEF0</accession>
<proteinExistence type="predicted"/>
<reference evidence="1 2" key="1">
    <citation type="journal article" date="2019" name="Commun. Biol.">
        <title>The bagworm genome reveals a unique fibroin gene that provides high tensile strength.</title>
        <authorList>
            <person name="Kono N."/>
            <person name="Nakamura H."/>
            <person name="Ohtoshi R."/>
            <person name="Tomita M."/>
            <person name="Numata K."/>
            <person name="Arakawa K."/>
        </authorList>
    </citation>
    <scope>NUCLEOTIDE SEQUENCE [LARGE SCALE GENOMIC DNA]</scope>
</reference>
<comment type="caution">
    <text evidence="1">The sequence shown here is derived from an EMBL/GenBank/DDBJ whole genome shotgun (WGS) entry which is preliminary data.</text>
</comment>
<dbReference type="Proteomes" id="UP000299102">
    <property type="component" value="Unassembled WGS sequence"/>
</dbReference>